<dbReference type="Gene3D" id="3.40.50.150">
    <property type="entry name" value="Vaccinia Virus protein VP39"/>
    <property type="match status" value="1"/>
</dbReference>
<dbReference type="CDD" id="cd02440">
    <property type="entry name" value="AdoMet_MTases"/>
    <property type="match status" value="1"/>
</dbReference>
<dbReference type="Proteomes" id="UP000823858">
    <property type="component" value="Unassembled WGS sequence"/>
</dbReference>
<dbReference type="InterPro" id="IPR003333">
    <property type="entry name" value="CMAS"/>
</dbReference>
<dbReference type="InterPro" id="IPR050723">
    <property type="entry name" value="CFA/CMAS"/>
</dbReference>
<dbReference type="AlphaFoldDB" id="A0A9D2QF01"/>
<dbReference type="InterPro" id="IPR029063">
    <property type="entry name" value="SAM-dependent_MTases_sf"/>
</dbReference>
<evidence type="ECO:0000256" key="1">
    <source>
        <dbReference type="ARBA" id="ARBA00010815"/>
    </source>
</evidence>
<evidence type="ECO:0000256" key="4">
    <source>
        <dbReference type="ARBA" id="ARBA00022691"/>
    </source>
</evidence>
<dbReference type="GO" id="GO:0032259">
    <property type="term" value="P:methylation"/>
    <property type="evidence" value="ECO:0007669"/>
    <property type="project" value="UniProtKB-KW"/>
</dbReference>
<accession>A0A9D2QF01</accession>
<organism evidence="7 8">
    <name type="scientific">Candidatus Corynebacterium faecigallinarum</name>
    <dbReference type="NCBI Taxonomy" id="2838528"/>
    <lineage>
        <taxon>Bacteria</taxon>
        <taxon>Bacillati</taxon>
        <taxon>Actinomycetota</taxon>
        <taxon>Actinomycetes</taxon>
        <taxon>Mycobacteriales</taxon>
        <taxon>Corynebacteriaceae</taxon>
        <taxon>Corynebacterium</taxon>
    </lineage>
</organism>
<reference evidence="7" key="2">
    <citation type="submission" date="2021-04" db="EMBL/GenBank/DDBJ databases">
        <authorList>
            <person name="Gilroy R."/>
        </authorList>
    </citation>
    <scope>NUCLEOTIDE SEQUENCE</scope>
    <source>
        <strain evidence="7">ChiHjej13B12-4958</strain>
    </source>
</reference>
<name>A0A9D2QF01_9CORY</name>
<comment type="caution">
    <text evidence="7">The sequence shown here is derived from an EMBL/GenBank/DDBJ whole genome shotgun (WGS) entry which is preliminary data.</text>
</comment>
<sequence length="428" mass="47088">MQNNLQDLSSGDGRTALHGELPTGIHARAAALVARWVVQRAAVLAGISVVEVQHTQQPAPGTSELRADVILVRPDVFYARLGVRGLIGLGESYVAGDWEAPDLSGTLTKLCRRITTLVPPWMQSFRKLYRSRRPISQTNTIDGAKRNVSAHYDLSNDFFGTFLDPGLNYSAALFDESGKTSTLAEAQDTKIRRMLDRAGVDEGSRVLEIGTGWGDLALHAARRGATVHSVTLSREQADLARKRIAAEGLQESVSIEIMDYRQVTGSYDAVVSVEMIEAVGAEYWDEYMRTVHDRLAPGGRAVIQAIHMDHQRMLLTADAATWITTYIFPGGLIPSVRALHESALRAGLRPGMQRNFGPDYAKTLRLWDDAFLAAVATGTVGELGFGPEFQRAWHFYLCYCQAGFAAGYIDVGQLEYRRRPDEEPVNAP</sequence>
<evidence type="ECO:0000313" key="7">
    <source>
        <dbReference type="EMBL" id="HJC84302.1"/>
    </source>
</evidence>
<protein>
    <submittedName>
        <fullName evidence="7">Cyclopropane-fatty-acyl-phospholipid synthase family protein</fullName>
    </submittedName>
</protein>
<gene>
    <name evidence="7" type="ORF">H9751_01885</name>
</gene>
<evidence type="ECO:0000313" key="8">
    <source>
        <dbReference type="Proteomes" id="UP000823858"/>
    </source>
</evidence>
<reference evidence="7" key="1">
    <citation type="journal article" date="2021" name="PeerJ">
        <title>Extensive microbial diversity within the chicken gut microbiome revealed by metagenomics and culture.</title>
        <authorList>
            <person name="Gilroy R."/>
            <person name="Ravi A."/>
            <person name="Getino M."/>
            <person name="Pursley I."/>
            <person name="Horton D.L."/>
            <person name="Alikhan N.F."/>
            <person name="Baker D."/>
            <person name="Gharbi K."/>
            <person name="Hall N."/>
            <person name="Watson M."/>
            <person name="Adriaenssens E.M."/>
            <person name="Foster-Nyarko E."/>
            <person name="Jarju S."/>
            <person name="Secka A."/>
            <person name="Antonio M."/>
            <person name="Oren A."/>
            <person name="Chaudhuri R.R."/>
            <person name="La Ragione R."/>
            <person name="Hildebrand F."/>
            <person name="Pallen M.J."/>
        </authorList>
    </citation>
    <scope>NUCLEOTIDE SEQUENCE</scope>
    <source>
        <strain evidence="7">ChiHjej13B12-4958</strain>
    </source>
</reference>
<keyword evidence="2" id="KW-0489">Methyltransferase</keyword>
<evidence type="ECO:0000256" key="5">
    <source>
        <dbReference type="ARBA" id="ARBA00023098"/>
    </source>
</evidence>
<feature type="active site" evidence="6">
    <location>
        <position position="400"/>
    </location>
</feature>
<proteinExistence type="inferred from homology"/>
<keyword evidence="3" id="KW-0808">Transferase</keyword>
<comment type="similarity">
    <text evidence="1">Belongs to the CFA/CMAS family.</text>
</comment>
<dbReference type="PANTHER" id="PTHR43667:SF2">
    <property type="entry name" value="FATTY ACID C-METHYL TRANSFERASE"/>
    <property type="match status" value="1"/>
</dbReference>
<dbReference type="Pfam" id="PF02353">
    <property type="entry name" value="CMAS"/>
    <property type="match status" value="1"/>
</dbReference>
<keyword evidence="4" id="KW-0949">S-adenosyl-L-methionine</keyword>
<dbReference type="GO" id="GO:0008168">
    <property type="term" value="F:methyltransferase activity"/>
    <property type="evidence" value="ECO:0007669"/>
    <property type="project" value="UniProtKB-KW"/>
</dbReference>
<evidence type="ECO:0000256" key="2">
    <source>
        <dbReference type="ARBA" id="ARBA00022603"/>
    </source>
</evidence>
<dbReference type="SUPFAM" id="SSF53335">
    <property type="entry name" value="S-adenosyl-L-methionine-dependent methyltransferases"/>
    <property type="match status" value="1"/>
</dbReference>
<evidence type="ECO:0000256" key="3">
    <source>
        <dbReference type="ARBA" id="ARBA00022679"/>
    </source>
</evidence>
<dbReference type="EMBL" id="DWVP01000003">
    <property type="protein sequence ID" value="HJC84302.1"/>
    <property type="molecule type" value="Genomic_DNA"/>
</dbReference>
<keyword evidence="5" id="KW-0443">Lipid metabolism</keyword>
<dbReference type="GO" id="GO:0008610">
    <property type="term" value="P:lipid biosynthetic process"/>
    <property type="evidence" value="ECO:0007669"/>
    <property type="project" value="InterPro"/>
</dbReference>
<dbReference type="PANTHER" id="PTHR43667">
    <property type="entry name" value="CYCLOPROPANE-FATTY-ACYL-PHOSPHOLIPID SYNTHASE"/>
    <property type="match status" value="1"/>
</dbReference>
<dbReference type="PIRSF" id="PIRSF003085">
    <property type="entry name" value="CMAS"/>
    <property type="match status" value="1"/>
</dbReference>
<evidence type="ECO:0000256" key="6">
    <source>
        <dbReference type="PIRSR" id="PIRSR003085-1"/>
    </source>
</evidence>